<evidence type="ECO:0000256" key="10">
    <source>
        <dbReference type="ARBA" id="ARBA00022824"/>
    </source>
</evidence>
<keyword evidence="8 14" id="KW-0812">Transmembrane</keyword>
<comment type="caution">
    <text evidence="16">The sequence shown here is derived from an EMBL/GenBank/DDBJ whole genome shotgun (WGS) entry which is preliminary data.</text>
</comment>
<keyword evidence="6" id="KW-0813">Transport</keyword>
<feature type="transmembrane region" description="Helical" evidence="14">
    <location>
        <begin position="20"/>
        <end position="42"/>
    </location>
</feature>
<dbReference type="GO" id="GO:0005524">
    <property type="term" value="F:ATP binding"/>
    <property type="evidence" value="ECO:0007669"/>
    <property type="project" value="UniProtKB-KW"/>
</dbReference>
<dbReference type="GO" id="GO:0005774">
    <property type="term" value="C:vacuolar membrane"/>
    <property type="evidence" value="ECO:0007669"/>
    <property type="project" value="TreeGrafter"/>
</dbReference>
<evidence type="ECO:0000313" key="16">
    <source>
        <dbReference type="EMBL" id="KOB75386.1"/>
    </source>
</evidence>
<dbReference type="InterPro" id="IPR036640">
    <property type="entry name" value="ABC1_TM_sf"/>
</dbReference>
<dbReference type="Pfam" id="PF16185">
    <property type="entry name" value="MTABC_N"/>
    <property type="match status" value="1"/>
</dbReference>
<dbReference type="GO" id="GO:0031901">
    <property type="term" value="C:early endosome membrane"/>
    <property type="evidence" value="ECO:0007669"/>
    <property type="project" value="UniProtKB-SubCell"/>
</dbReference>
<evidence type="ECO:0000256" key="14">
    <source>
        <dbReference type="SAM" id="Phobius"/>
    </source>
</evidence>
<feature type="domain" description="ABC transmembrane type-1" evidence="15">
    <location>
        <begin position="181"/>
        <end position="344"/>
    </location>
</feature>
<accession>A0A0L7LJL4</accession>
<proteinExistence type="predicted"/>
<dbReference type="PANTHER" id="PTHR24221">
    <property type="entry name" value="ATP-BINDING CASSETTE SUB-FAMILY B"/>
    <property type="match status" value="1"/>
</dbReference>
<feature type="transmembrane region" description="Helical" evidence="14">
    <location>
        <begin position="54"/>
        <end position="75"/>
    </location>
</feature>
<dbReference type="GO" id="GO:0005886">
    <property type="term" value="C:plasma membrane"/>
    <property type="evidence" value="ECO:0007669"/>
    <property type="project" value="UniProtKB-SubCell"/>
</dbReference>
<dbReference type="EMBL" id="JTDY01000933">
    <property type="protein sequence ID" value="KOB75386.1"/>
    <property type="molecule type" value="Genomic_DNA"/>
</dbReference>
<organism evidence="16 17">
    <name type="scientific">Operophtera brumata</name>
    <name type="common">Winter moth</name>
    <name type="synonym">Phalaena brumata</name>
    <dbReference type="NCBI Taxonomy" id="104452"/>
    <lineage>
        <taxon>Eukaryota</taxon>
        <taxon>Metazoa</taxon>
        <taxon>Ecdysozoa</taxon>
        <taxon>Arthropoda</taxon>
        <taxon>Hexapoda</taxon>
        <taxon>Insecta</taxon>
        <taxon>Pterygota</taxon>
        <taxon>Neoptera</taxon>
        <taxon>Endopterygota</taxon>
        <taxon>Lepidoptera</taxon>
        <taxon>Glossata</taxon>
        <taxon>Ditrysia</taxon>
        <taxon>Geometroidea</taxon>
        <taxon>Geometridae</taxon>
        <taxon>Larentiinae</taxon>
        <taxon>Operophtera</taxon>
    </lineage>
</organism>
<evidence type="ECO:0000256" key="7">
    <source>
        <dbReference type="ARBA" id="ARBA00022475"/>
    </source>
</evidence>
<protein>
    <submittedName>
        <fullName evidence="16">ATP-binding cassette transporter subfamily B</fullName>
    </submittedName>
</protein>
<evidence type="ECO:0000256" key="3">
    <source>
        <dbReference type="ARBA" id="ARBA00004337"/>
    </source>
</evidence>
<feature type="transmembrane region" description="Helical" evidence="14">
    <location>
        <begin position="198"/>
        <end position="220"/>
    </location>
</feature>
<feature type="transmembrane region" description="Helical" evidence="14">
    <location>
        <begin position="226"/>
        <end position="242"/>
    </location>
</feature>
<dbReference type="InterPro" id="IPR011527">
    <property type="entry name" value="ABC1_TM_dom"/>
</dbReference>
<keyword evidence="7" id="KW-1003">Cell membrane</keyword>
<evidence type="ECO:0000256" key="4">
    <source>
        <dbReference type="ARBA" id="ARBA00004477"/>
    </source>
</evidence>
<evidence type="ECO:0000256" key="11">
    <source>
        <dbReference type="ARBA" id="ARBA00022967"/>
    </source>
</evidence>
<sequence length="371" mass="41925">MTKPKGTMAPPSQNVDQLSIVGNIELFFTLFIPVLAVVRFLLQAFLFDGGHVYGYMIVALVVTLVVFPISAYLAVLERCFLLPSVPPRGHGFVLLVFWAMIFVSENLAFLNLHKDGWWWHLKKMTTAQRLGMYSASYAPFYLSCGLGKASCYNSTCSSVYWRCSLDELSTFLCLFIIRKLTGEVLRVMDRGTDSIDNLLSYILFSITPTIIDILVAVVYFITQFNAWFGLIVFSTMVLYIMTEWRTKFQRRMNLADNDQKARSVDSLLNYETVKYYGAESYEVKEEFKSLVTLNMLNTIQNIIICAGLIAGSLLCLDMVVKTGELSVGDYVLFASYIVQLYTCLEPRNYWSLAAESSSDMSHSATGRNDSS</sequence>
<dbReference type="AlphaFoldDB" id="A0A0L7LJL4"/>
<evidence type="ECO:0000256" key="13">
    <source>
        <dbReference type="ARBA" id="ARBA00023136"/>
    </source>
</evidence>
<evidence type="ECO:0000313" key="17">
    <source>
        <dbReference type="Proteomes" id="UP000037510"/>
    </source>
</evidence>
<dbReference type="Pfam" id="PF00664">
    <property type="entry name" value="ABC_membrane"/>
    <property type="match status" value="1"/>
</dbReference>
<dbReference type="InterPro" id="IPR032410">
    <property type="entry name" value="ABCB6_N"/>
</dbReference>
<keyword evidence="13 14" id="KW-0472">Membrane</keyword>
<evidence type="ECO:0000256" key="9">
    <source>
        <dbReference type="ARBA" id="ARBA00022753"/>
    </source>
</evidence>
<keyword evidence="17" id="KW-1185">Reference proteome</keyword>
<reference evidence="16 17" key="1">
    <citation type="journal article" date="2015" name="Genome Biol. Evol.">
        <title>The genome of winter moth (Operophtera brumata) provides a genomic perspective on sexual dimorphism and phenology.</title>
        <authorList>
            <person name="Derks M.F."/>
            <person name="Smit S."/>
            <person name="Salis L."/>
            <person name="Schijlen E."/>
            <person name="Bossers A."/>
            <person name="Mateman C."/>
            <person name="Pijl A.S."/>
            <person name="de Ridder D."/>
            <person name="Groenen M.A."/>
            <person name="Visser M.E."/>
            <person name="Megens H.J."/>
        </authorList>
    </citation>
    <scope>NUCLEOTIDE SEQUENCE [LARGE SCALE GENOMIC DNA]</scope>
    <source>
        <strain evidence="16">WM2013NL</strain>
        <tissue evidence="16">Head and thorax</tissue>
    </source>
</reference>
<dbReference type="STRING" id="104452.A0A0L7LJL4"/>
<evidence type="ECO:0000256" key="2">
    <source>
        <dbReference type="ARBA" id="ARBA00004225"/>
    </source>
</evidence>
<evidence type="ECO:0000256" key="12">
    <source>
        <dbReference type="ARBA" id="ARBA00022989"/>
    </source>
</evidence>
<dbReference type="PROSITE" id="PS50929">
    <property type="entry name" value="ABC_TM1F"/>
    <property type="match status" value="1"/>
</dbReference>
<evidence type="ECO:0000256" key="1">
    <source>
        <dbReference type="ARBA" id="ARBA00004146"/>
    </source>
</evidence>
<keyword evidence="11" id="KW-1278">Translocase</keyword>
<evidence type="ECO:0000256" key="6">
    <source>
        <dbReference type="ARBA" id="ARBA00022448"/>
    </source>
</evidence>
<comment type="subcellular location">
    <subcellularLocation>
        <location evidence="5">Cell membrane</location>
        <topology evidence="5">Multi-pass membrane protein</topology>
    </subcellularLocation>
    <subcellularLocation>
        <location evidence="1">Early endosome membrane</location>
    </subcellularLocation>
    <subcellularLocation>
        <location evidence="4">Endoplasmic reticulum membrane</location>
        <topology evidence="4">Multi-pass membrane protein</topology>
    </subcellularLocation>
    <subcellularLocation>
        <location evidence="3">Endosome membrane</location>
        <topology evidence="3">Multi-pass membrane protein</topology>
    </subcellularLocation>
    <subcellularLocation>
        <location evidence="2">Mitochondrion membrane</location>
        <topology evidence="2">Multi-pass membrane protein</topology>
    </subcellularLocation>
</comment>
<evidence type="ECO:0000259" key="15">
    <source>
        <dbReference type="PROSITE" id="PS50929"/>
    </source>
</evidence>
<feature type="transmembrane region" description="Helical" evidence="14">
    <location>
        <begin position="90"/>
        <end position="109"/>
    </location>
</feature>
<dbReference type="Proteomes" id="UP000037510">
    <property type="component" value="Unassembled WGS sequence"/>
</dbReference>
<keyword evidence="16" id="KW-0067">ATP-binding</keyword>
<keyword evidence="9" id="KW-0967">Endosome</keyword>
<keyword evidence="12 14" id="KW-1133">Transmembrane helix</keyword>
<dbReference type="GO" id="GO:0020037">
    <property type="term" value="F:heme binding"/>
    <property type="evidence" value="ECO:0007669"/>
    <property type="project" value="TreeGrafter"/>
</dbReference>
<dbReference type="InterPro" id="IPR039421">
    <property type="entry name" value="Type_1_exporter"/>
</dbReference>
<keyword evidence="10" id="KW-0256">Endoplasmic reticulum</keyword>
<evidence type="ECO:0000256" key="5">
    <source>
        <dbReference type="ARBA" id="ARBA00004651"/>
    </source>
</evidence>
<gene>
    <name evidence="16" type="ORF">OBRU01_07633</name>
</gene>
<dbReference type="PANTHER" id="PTHR24221:SF654">
    <property type="entry name" value="ATP-BINDING CASSETTE SUB-FAMILY B MEMBER 6"/>
    <property type="match status" value="1"/>
</dbReference>
<evidence type="ECO:0000256" key="8">
    <source>
        <dbReference type="ARBA" id="ARBA00022692"/>
    </source>
</evidence>
<name>A0A0L7LJL4_OPEBR</name>
<dbReference type="GO" id="GO:0015439">
    <property type="term" value="F:ABC-type heme transporter activity"/>
    <property type="evidence" value="ECO:0007669"/>
    <property type="project" value="TreeGrafter"/>
</dbReference>
<dbReference type="GO" id="GO:0005789">
    <property type="term" value="C:endoplasmic reticulum membrane"/>
    <property type="evidence" value="ECO:0007669"/>
    <property type="project" value="UniProtKB-SubCell"/>
</dbReference>
<dbReference type="Gene3D" id="1.20.1560.10">
    <property type="entry name" value="ABC transporter type 1, transmembrane domain"/>
    <property type="match status" value="1"/>
</dbReference>
<keyword evidence="16" id="KW-0547">Nucleotide-binding</keyword>
<dbReference type="GO" id="GO:0031966">
    <property type="term" value="C:mitochondrial membrane"/>
    <property type="evidence" value="ECO:0007669"/>
    <property type="project" value="UniProtKB-SubCell"/>
</dbReference>
<dbReference type="SUPFAM" id="SSF90123">
    <property type="entry name" value="ABC transporter transmembrane region"/>
    <property type="match status" value="1"/>
</dbReference>